<dbReference type="GO" id="GO:0005739">
    <property type="term" value="C:mitochondrion"/>
    <property type="evidence" value="ECO:0007669"/>
    <property type="project" value="UniProtKB-SubCell"/>
</dbReference>
<dbReference type="OrthoDB" id="538640at2759"/>
<dbReference type="Pfam" id="PF09424">
    <property type="entry name" value="YqeY"/>
    <property type="match status" value="1"/>
</dbReference>
<proteinExistence type="inferred from homology"/>
<dbReference type="GO" id="GO:0016740">
    <property type="term" value="F:transferase activity"/>
    <property type="evidence" value="ECO:0007669"/>
    <property type="project" value="UniProtKB-KW"/>
</dbReference>
<dbReference type="InterPro" id="IPR003789">
    <property type="entry name" value="Asn/Gln_tRNA_amidoTrase-B-like"/>
</dbReference>
<accession>A0A0K3CK96</accession>
<name>A0A0K3CK96_RHOTO</name>
<dbReference type="EMBL" id="CWKI01000006">
    <property type="protein sequence ID" value="CTR07651.1"/>
    <property type="molecule type" value="Genomic_DNA"/>
</dbReference>
<protein>
    <recommendedName>
        <fullName evidence="1">Altered inheritance of mitochondria protein 41</fullName>
    </recommendedName>
</protein>
<evidence type="ECO:0000313" key="2">
    <source>
        <dbReference type="EMBL" id="CTR07651.1"/>
    </source>
</evidence>
<keyword evidence="1" id="KW-0496">Mitochondrion</keyword>
<keyword evidence="4" id="KW-1185">Reference proteome</keyword>
<dbReference type="InterPro" id="IPR023168">
    <property type="entry name" value="GatB_Yqey_C_2"/>
</dbReference>
<evidence type="ECO:0000313" key="3">
    <source>
        <dbReference type="EMBL" id="PRQ74623.1"/>
    </source>
</evidence>
<keyword evidence="2" id="KW-0808">Transferase</keyword>
<gene>
    <name evidence="2" type="primary">FGENESH: predicted gene_6.434</name>
    <name evidence="1" type="synonym">AIM41</name>
    <name evidence="3" type="ORF">AAT19DRAFT_14976</name>
    <name evidence="2" type="ORF">BN2166_0035120</name>
</gene>
<reference evidence="3 5" key="2">
    <citation type="journal article" date="2018" name="Elife">
        <title>Functional genomics of lipid metabolism in the oleaginous yeast Rhodosporidium toruloides.</title>
        <authorList>
            <person name="Coradetti S.T."/>
            <person name="Pinel D."/>
            <person name="Geiselman G."/>
            <person name="Ito M."/>
            <person name="Mondo S."/>
            <person name="Reilly M.C."/>
            <person name="Cheng Y.F."/>
            <person name="Bauer S."/>
            <person name="Grigoriev I."/>
            <person name="Gladden J.M."/>
            <person name="Simmons B.A."/>
            <person name="Brem R."/>
            <person name="Arkin A.P."/>
            <person name="Skerker J.M."/>
        </authorList>
    </citation>
    <scope>NUCLEOTIDE SEQUENCE [LARGE SCALE GENOMIC DNA]</scope>
    <source>
        <strain evidence="3 5">NBRC 0880</strain>
    </source>
</reference>
<dbReference type="InterPro" id="IPR019004">
    <property type="entry name" value="YqeY/Aim41"/>
</dbReference>
<comment type="subcellular location">
    <subcellularLocation>
        <location evidence="1">Mitochondrion</location>
    </subcellularLocation>
</comment>
<reference evidence="2 4" key="1">
    <citation type="submission" date="2015-07" db="EMBL/GenBank/DDBJ databases">
        <authorList>
            <person name="Cajimat M.N.B."/>
            <person name="Milazzo M.L."/>
            <person name="Fulhorst C.F."/>
        </authorList>
    </citation>
    <scope>NUCLEOTIDE SEQUENCE [LARGE SCALE GENOMIC DNA]</scope>
    <source>
        <strain evidence="2">Single colony</strain>
    </source>
</reference>
<dbReference type="PANTHER" id="PTHR28055">
    <property type="entry name" value="ALTERED INHERITANCE OF MITOCHONDRIA PROTEIN 41, MITOCHONDRIAL"/>
    <property type="match status" value="1"/>
</dbReference>
<dbReference type="Proteomes" id="UP000239560">
    <property type="component" value="Unassembled WGS sequence"/>
</dbReference>
<organism evidence="2 4">
    <name type="scientific">Rhodotorula toruloides</name>
    <name type="common">Yeast</name>
    <name type="synonym">Rhodosporidium toruloides</name>
    <dbReference type="NCBI Taxonomy" id="5286"/>
    <lineage>
        <taxon>Eukaryota</taxon>
        <taxon>Fungi</taxon>
        <taxon>Dikarya</taxon>
        <taxon>Basidiomycota</taxon>
        <taxon>Pucciniomycotina</taxon>
        <taxon>Microbotryomycetes</taxon>
        <taxon>Sporidiobolales</taxon>
        <taxon>Sporidiobolaceae</taxon>
        <taxon>Rhodotorula</taxon>
    </lineage>
</organism>
<evidence type="ECO:0000313" key="4">
    <source>
        <dbReference type="Proteomes" id="UP000199069"/>
    </source>
</evidence>
<dbReference type="SUPFAM" id="SSF89095">
    <property type="entry name" value="GatB/YqeY motif"/>
    <property type="match status" value="1"/>
</dbReference>
<dbReference type="Proteomes" id="UP000199069">
    <property type="component" value="Unassembled WGS sequence"/>
</dbReference>
<dbReference type="AlphaFoldDB" id="A0A0K3CK96"/>
<evidence type="ECO:0000313" key="5">
    <source>
        <dbReference type="Proteomes" id="UP000239560"/>
    </source>
</evidence>
<comment type="similarity">
    <text evidence="1">Belongs to the AIM41 family.</text>
</comment>
<evidence type="ECO:0000256" key="1">
    <source>
        <dbReference type="RuleBase" id="RU365099"/>
    </source>
</evidence>
<dbReference type="GO" id="GO:0016884">
    <property type="term" value="F:carbon-nitrogen ligase activity, with glutamine as amido-N-donor"/>
    <property type="evidence" value="ECO:0007669"/>
    <property type="project" value="UniProtKB-UniRule"/>
</dbReference>
<sequence length="176" mass="19375">MYSLRALQLALRLTGRLYSTTPPPHPLVASLRASLKQSMLARTPDRTAVIKSILADIQTAAHAASTAPSPLKTLASAITKRLDAAQTFRSSTPPRTDLAEQYEREAEVLREFVPSKGAQLSREELDKVVKELFEENEIKKAVGKDVGRIISLVKERVGERAESKDVAEAVRTMELP</sequence>
<dbReference type="EMBL" id="LCTV02000006">
    <property type="protein sequence ID" value="PRQ74623.1"/>
    <property type="molecule type" value="Genomic_DNA"/>
</dbReference>
<dbReference type="OMA" id="YDDEARM"/>
<dbReference type="Gene3D" id="1.10.1510.10">
    <property type="entry name" value="Uncharacterised protein YqeY/AIM41 PF09424, N-terminal domain"/>
    <property type="match status" value="1"/>
</dbReference>
<dbReference type="InterPro" id="IPR042184">
    <property type="entry name" value="YqeY/Aim41_N"/>
</dbReference>
<dbReference type="STRING" id="5286.A0A0K3CK96"/>
<dbReference type="PANTHER" id="PTHR28055:SF1">
    <property type="entry name" value="ALTERED INHERITANCE OF MITOCHONDRIA PROTEIN 41, MITOCHONDRIAL"/>
    <property type="match status" value="1"/>
</dbReference>
<dbReference type="Gene3D" id="1.10.10.410">
    <property type="match status" value="1"/>
</dbReference>